<keyword evidence="1" id="KW-0732">Signal</keyword>
<accession>A0ABV3RFY0</accession>
<dbReference type="Proteomes" id="UP001556118">
    <property type="component" value="Unassembled WGS sequence"/>
</dbReference>
<name>A0ABV3RFY0_9SPHN</name>
<feature type="signal peptide" evidence="1">
    <location>
        <begin position="1"/>
        <end position="21"/>
    </location>
</feature>
<evidence type="ECO:0000256" key="1">
    <source>
        <dbReference type="SAM" id="SignalP"/>
    </source>
</evidence>
<keyword evidence="3" id="KW-1185">Reference proteome</keyword>
<organism evidence="2 3">
    <name type="scientific">Novosphingobium rhizovicinum</name>
    <dbReference type="NCBI Taxonomy" id="3228928"/>
    <lineage>
        <taxon>Bacteria</taxon>
        <taxon>Pseudomonadati</taxon>
        <taxon>Pseudomonadota</taxon>
        <taxon>Alphaproteobacteria</taxon>
        <taxon>Sphingomonadales</taxon>
        <taxon>Sphingomonadaceae</taxon>
        <taxon>Novosphingobium</taxon>
    </lineage>
</organism>
<reference evidence="2 3" key="1">
    <citation type="submission" date="2024-06" db="EMBL/GenBank/DDBJ databases">
        <title>Novosphingobium rhizovicinus M1R2S20.</title>
        <authorList>
            <person name="Sun J.-Q."/>
        </authorList>
    </citation>
    <scope>NUCLEOTIDE SEQUENCE [LARGE SCALE GENOMIC DNA]</scope>
    <source>
        <strain evidence="2 3">M1R2S20</strain>
    </source>
</reference>
<dbReference type="EMBL" id="JBFNXR010000054">
    <property type="protein sequence ID" value="MEW9857001.1"/>
    <property type="molecule type" value="Genomic_DNA"/>
</dbReference>
<comment type="caution">
    <text evidence="2">The sequence shown here is derived from an EMBL/GenBank/DDBJ whole genome shotgun (WGS) entry which is preliminary data.</text>
</comment>
<feature type="chain" id="PRO_5046278531" evidence="1">
    <location>
        <begin position="22"/>
        <end position="73"/>
    </location>
</feature>
<evidence type="ECO:0000313" key="3">
    <source>
        <dbReference type="Proteomes" id="UP001556118"/>
    </source>
</evidence>
<sequence>MKKLVIAALLVTGVAGPSAFAQGRYDVFATWSECRAAAKLAAQAGETVSDCRKVDGGWTYNPRSCQDGQCMPD</sequence>
<gene>
    <name evidence="2" type="ORF">ABUH87_17900</name>
</gene>
<dbReference type="RefSeq" id="WP_367775475.1">
    <property type="nucleotide sequence ID" value="NZ_JBFNXR010000054.1"/>
</dbReference>
<protein>
    <submittedName>
        <fullName evidence="2">Uncharacterized protein</fullName>
    </submittedName>
</protein>
<evidence type="ECO:0000313" key="2">
    <source>
        <dbReference type="EMBL" id="MEW9857001.1"/>
    </source>
</evidence>
<proteinExistence type="predicted"/>